<dbReference type="RefSeq" id="WP_187537984.1">
    <property type="nucleotide sequence ID" value="NZ_BAABJT010000001.1"/>
</dbReference>
<evidence type="ECO:0000313" key="2">
    <source>
        <dbReference type="EMBL" id="QNN67395.1"/>
    </source>
</evidence>
<dbReference type="AlphaFoldDB" id="A0A7G9SHS0"/>
<reference evidence="2 3" key="1">
    <citation type="submission" date="2020-08" db="EMBL/GenBank/DDBJ databases">
        <title>Genome sequence of Sphingomonas lutea KCTC 23642T.</title>
        <authorList>
            <person name="Hyun D.-W."/>
            <person name="Bae J.-W."/>
        </authorList>
    </citation>
    <scope>NUCLEOTIDE SEQUENCE [LARGE SCALE GENOMIC DNA]</scope>
    <source>
        <strain evidence="2 3">KCTC 23642</strain>
    </source>
</reference>
<keyword evidence="1" id="KW-0732">Signal</keyword>
<dbReference type="EMBL" id="CP060718">
    <property type="protein sequence ID" value="QNN67395.1"/>
    <property type="molecule type" value="Genomic_DNA"/>
</dbReference>
<feature type="chain" id="PRO_5029004124" evidence="1">
    <location>
        <begin position="23"/>
        <end position="95"/>
    </location>
</feature>
<protein>
    <submittedName>
        <fullName evidence="2">Uncharacterized protein</fullName>
    </submittedName>
</protein>
<dbReference type="Proteomes" id="UP000515971">
    <property type="component" value="Chromosome"/>
</dbReference>
<dbReference type="KEGG" id="slut:H9L13_12525"/>
<proteinExistence type="predicted"/>
<accession>A0A7G9SHS0</accession>
<gene>
    <name evidence="2" type="ORF">H9L13_12525</name>
</gene>
<sequence>MTRHFTALFVLVAGTLATPALPAPPESGKSGAVEFCRSLLPSLPSANLGECVSYVIVNENGFPSHDCDAFLEINPALFYLFYDSYSDCVRANKKD</sequence>
<name>A0A7G9SHS0_9SPHN</name>
<keyword evidence="3" id="KW-1185">Reference proteome</keyword>
<organism evidence="2 3">
    <name type="scientific">Sphingomonas lutea</name>
    <dbReference type="NCBI Taxonomy" id="1045317"/>
    <lineage>
        <taxon>Bacteria</taxon>
        <taxon>Pseudomonadati</taxon>
        <taxon>Pseudomonadota</taxon>
        <taxon>Alphaproteobacteria</taxon>
        <taxon>Sphingomonadales</taxon>
        <taxon>Sphingomonadaceae</taxon>
        <taxon>Sphingomonas</taxon>
    </lineage>
</organism>
<evidence type="ECO:0000313" key="3">
    <source>
        <dbReference type="Proteomes" id="UP000515971"/>
    </source>
</evidence>
<feature type="signal peptide" evidence="1">
    <location>
        <begin position="1"/>
        <end position="22"/>
    </location>
</feature>
<evidence type="ECO:0000256" key="1">
    <source>
        <dbReference type="SAM" id="SignalP"/>
    </source>
</evidence>